<name>A0ACA9PY12_9GLOM</name>
<sequence>TQTVTSTIDCTTTTPTSYDCPDTKQLPDNCDKCEKTTTITCTPTTTVCNSNFISEDICCSFGGPARNGSTTFGQLIKSIPPTTAEDCCRACYKDPMCTTYYYYNFDNGSDCGLYNNVYNNEALCYQLSSTPTENEEYGE</sequence>
<evidence type="ECO:0000313" key="1">
    <source>
        <dbReference type="EMBL" id="CAG8725102.1"/>
    </source>
</evidence>
<reference evidence="1" key="1">
    <citation type="submission" date="2021-06" db="EMBL/GenBank/DDBJ databases">
        <authorList>
            <person name="Kallberg Y."/>
            <person name="Tangrot J."/>
            <person name="Rosling A."/>
        </authorList>
    </citation>
    <scope>NUCLEOTIDE SEQUENCE</scope>
    <source>
        <strain evidence="1">28 12/20/2015</strain>
    </source>
</reference>
<organism evidence="1 2">
    <name type="scientific">Cetraspora pellucida</name>
    <dbReference type="NCBI Taxonomy" id="1433469"/>
    <lineage>
        <taxon>Eukaryota</taxon>
        <taxon>Fungi</taxon>
        <taxon>Fungi incertae sedis</taxon>
        <taxon>Mucoromycota</taxon>
        <taxon>Glomeromycotina</taxon>
        <taxon>Glomeromycetes</taxon>
        <taxon>Diversisporales</taxon>
        <taxon>Gigasporaceae</taxon>
        <taxon>Cetraspora</taxon>
    </lineage>
</organism>
<dbReference type="EMBL" id="CAJVPW010030847">
    <property type="protein sequence ID" value="CAG8725102.1"/>
    <property type="molecule type" value="Genomic_DNA"/>
</dbReference>
<keyword evidence="2" id="KW-1185">Reference proteome</keyword>
<evidence type="ECO:0000313" key="2">
    <source>
        <dbReference type="Proteomes" id="UP000789366"/>
    </source>
</evidence>
<feature type="non-terminal residue" evidence="1">
    <location>
        <position position="139"/>
    </location>
</feature>
<comment type="caution">
    <text evidence="1">The sequence shown here is derived from an EMBL/GenBank/DDBJ whole genome shotgun (WGS) entry which is preliminary data.</text>
</comment>
<gene>
    <name evidence="1" type="ORF">SPELUC_LOCUS12701</name>
</gene>
<accession>A0ACA9PY12</accession>
<protein>
    <submittedName>
        <fullName evidence="1">5399_t:CDS:1</fullName>
    </submittedName>
</protein>
<proteinExistence type="predicted"/>
<dbReference type="Proteomes" id="UP000789366">
    <property type="component" value="Unassembled WGS sequence"/>
</dbReference>
<feature type="non-terminal residue" evidence="1">
    <location>
        <position position="1"/>
    </location>
</feature>